<dbReference type="GO" id="GO:0016829">
    <property type="term" value="F:lyase activity"/>
    <property type="evidence" value="ECO:0007669"/>
    <property type="project" value="UniProtKB-KW"/>
</dbReference>
<dbReference type="Pfam" id="PF01063">
    <property type="entry name" value="Aminotran_4"/>
    <property type="match status" value="2"/>
</dbReference>
<evidence type="ECO:0000313" key="1">
    <source>
        <dbReference type="EMBL" id="RKQ88395.1"/>
    </source>
</evidence>
<dbReference type="InterPro" id="IPR043131">
    <property type="entry name" value="BCAT-like_N"/>
</dbReference>
<dbReference type="AlphaFoldDB" id="A0A660L500"/>
<gene>
    <name evidence="1" type="ORF">C7438_0028</name>
</gene>
<keyword evidence="1" id="KW-0456">Lyase</keyword>
<accession>A0A660L500</accession>
<dbReference type="Proteomes" id="UP000267019">
    <property type="component" value="Unassembled WGS sequence"/>
</dbReference>
<keyword evidence="1" id="KW-0032">Aminotransferase</keyword>
<keyword evidence="1" id="KW-0808">Transferase</keyword>
<dbReference type="GO" id="GO:0008483">
    <property type="term" value="F:transaminase activity"/>
    <property type="evidence" value="ECO:0007669"/>
    <property type="project" value="UniProtKB-KW"/>
</dbReference>
<dbReference type="InterPro" id="IPR036038">
    <property type="entry name" value="Aminotransferase-like"/>
</dbReference>
<comment type="caution">
    <text evidence="1">The sequence shown here is derived from an EMBL/GenBank/DDBJ whole genome shotgun (WGS) entry which is preliminary data.</text>
</comment>
<protein>
    <submittedName>
        <fullName evidence="1">Branched-subunit amino acid aminotransferase/4-amino-4-deoxychorismate lyase</fullName>
    </submittedName>
</protein>
<sequence length="232" mass="26618">MPPALFETMRLDDGEIFLEADHLARLTSSLRYYGFPDRQEEVEWALWKAKSEHPVGLFRLRLVVPRSGSIHWHVEPLGSPWNDQGRLAPKPKAGLEGEVFSVPARVPIDETEDRWWHKRIDRSFYEERLAEGSEEVAVRQIPVPIGGFDVLLWNRAGRPTELTRANLVVERAGRLYTPPLEEGLLPGVFRGYLLAAGTLEEARISWEDLRAADRLYAINSVRGWMPLRIIFL</sequence>
<dbReference type="EMBL" id="RBIJ01000001">
    <property type="protein sequence ID" value="RKQ88395.1"/>
    <property type="molecule type" value="Genomic_DNA"/>
</dbReference>
<reference evidence="1 2" key="1">
    <citation type="submission" date="2018-10" db="EMBL/GenBank/DDBJ databases">
        <title>Genomic Encyclopedia of Type Strains, Phase IV (KMG-IV): sequencing the most valuable type-strain genomes for metagenomic binning, comparative biology and taxonomic classification.</title>
        <authorList>
            <person name="Goeker M."/>
        </authorList>
    </citation>
    <scope>NUCLEOTIDE SEQUENCE [LARGE SCALE GENOMIC DNA]</scope>
    <source>
        <strain evidence="1 2">DSM 22653</strain>
    </source>
</reference>
<keyword evidence="2" id="KW-1185">Reference proteome</keyword>
<proteinExistence type="predicted"/>
<dbReference type="InterPro" id="IPR001544">
    <property type="entry name" value="Aminotrans_IV"/>
</dbReference>
<dbReference type="InterPro" id="IPR043132">
    <property type="entry name" value="BCAT-like_C"/>
</dbReference>
<dbReference type="Gene3D" id="3.20.10.10">
    <property type="entry name" value="D-amino Acid Aminotransferase, subunit A, domain 2"/>
    <property type="match status" value="1"/>
</dbReference>
<name>A0A660L500_9BACL</name>
<dbReference type="Gene3D" id="3.30.470.10">
    <property type="match status" value="1"/>
</dbReference>
<evidence type="ECO:0000313" key="2">
    <source>
        <dbReference type="Proteomes" id="UP000267019"/>
    </source>
</evidence>
<organism evidence="1 2">
    <name type="scientific">Brockia lithotrophica</name>
    <dbReference type="NCBI Taxonomy" id="933949"/>
    <lineage>
        <taxon>Bacteria</taxon>
        <taxon>Bacillati</taxon>
        <taxon>Bacillota</taxon>
        <taxon>Bacilli</taxon>
        <taxon>Bacillales</taxon>
        <taxon>Bacillales Family X. Incertae Sedis</taxon>
        <taxon>Brockia</taxon>
    </lineage>
</organism>
<dbReference type="SUPFAM" id="SSF56752">
    <property type="entry name" value="D-aminoacid aminotransferase-like PLP-dependent enzymes"/>
    <property type="match status" value="1"/>
</dbReference>